<organism evidence="2 3">
    <name type="scientific">Candidatus Wolfebacteria bacterium CG1_02_39_135</name>
    <dbReference type="NCBI Taxonomy" id="1805425"/>
    <lineage>
        <taxon>Bacteria</taxon>
        <taxon>Candidatus Wolfeibacteriota</taxon>
    </lineage>
</organism>
<feature type="compositionally biased region" description="Basic and acidic residues" evidence="1">
    <location>
        <begin position="48"/>
        <end position="57"/>
    </location>
</feature>
<gene>
    <name evidence="2" type="ORF">AUJ30_00430</name>
</gene>
<feature type="region of interest" description="Disordered" evidence="1">
    <location>
        <begin position="33"/>
        <end position="63"/>
    </location>
</feature>
<proteinExistence type="predicted"/>
<dbReference type="EMBL" id="MNWX01000006">
    <property type="protein sequence ID" value="OIO65795.1"/>
    <property type="molecule type" value="Genomic_DNA"/>
</dbReference>
<comment type="caution">
    <text evidence="2">The sequence shown here is derived from an EMBL/GenBank/DDBJ whole genome shotgun (WGS) entry which is preliminary data.</text>
</comment>
<accession>A0A1J4XWQ8</accession>
<dbReference type="Proteomes" id="UP000182693">
    <property type="component" value="Unassembled WGS sequence"/>
</dbReference>
<name>A0A1J4XWQ8_9BACT</name>
<protein>
    <submittedName>
        <fullName evidence="2">Uncharacterized protein</fullName>
    </submittedName>
</protein>
<evidence type="ECO:0000256" key="1">
    <source>
        <dbReference type="SAM" id="MobiDB-lite"/>
    </source>
</evidence>
<evidence type="ECO:0000313" key="3">
    <source>
        <dbReference type="Proteomes" id="UP000182693"/>
    </source>
</evidence>
<sequence>MKKECRSEGDDKIKKHSDLSGCFFILLKGRPADISIGTGRPRPPAGRGDLRSRHSDPDCVGDQAPNASEVAVRNIGRASCCSQPSIPKIKYCLNILALLKQISKENLFVRYRPRLRLLSDVLQRRGD</sequence>
<dbReference type="AlphaFoldDB" id="A0A1J4XWQ8"/>
<reference evidence="2 3" key="1">
    <citation type="journal article" date="2016" name="Environ. Microbiol.">
        <title>Genomic resolution of a cold subsurface aquifer community provides metabolic insights for novel microbes adapted to high CO concentrations.</title>
        <authorList>
            <person name="Probst A.J."/>
            <person name="Castelle C.J."/>
            <person name="Singh A."/>
            <person name="Brown C.T."/>
            <person name="Anantharaman K."/>
            <person name="Sharon I."/>
            <person name="Hug L.A."/>
            <person name="Burstein D."/>
            <person name="Emerson J.B."/>
            <person name="Thomas B.C."/>
            <person name="Banfield J.F."/>
        </authorList>
    </citation>
    <scope>NUCLEOTIDE SEQUENCE [LARGE SCALE GENOMIC DNA]</scope>
    <source>
        <strain evidence="2">CG1_02_39_135</strain>
    </source>
</reference>
<evidence type="ECO:0000313" key="2">
    <source>
        <dbReference type="EMBL" id="OIO65795.1"/>
    </source>
</evidence>